<dbReference type="InterPro" id="IPR050570">
    <property type="entry name" value="Cell_wall_metabolism_enzyme"/>
</dbReference>
<protein>
    <submittedName>
        <fullName evidence="10">Peptidoglycan DD-metalloendopeptidase family protein</fullName>
    </submittedName>
</protein>
<dbReference type="PANTHER" id="PTHR21666:SF288">
    <property type="entry name" value="CELL DIVISION PROTEIN YTFB"/>
    <property type="match status" value="1"/>
</dbReference>
<dbReference type="InterPro" id="IPR016047">
    <property type="entry name" value="M23ase_b-sheet_dom"/>
</dbReference>
<organism evidence="10 11">
    <name type="scientific">Pseudokineococcus basanitobsidens</name>
    <dbReference type="NCBI Taxonomy" id="1926649"/>
    <lineage>
        <taxon>Bacteria</taxon>
        <taxon>Bacillati</taxon>
        <taxon>Actinomycetota</taxon>
        <taxon>Actinomycetes</taxon>
        <taxon>Kineosporiales</taxon>
        <taxon>Kineosporiaceae</taxon>
        <taxon>Pseudokineococcus</taxon>
    </lineage>
</organism>
<reference evidence="10 11" key="1">
    <citation type="journal article" date="2017" name="Int. J. Syst. Evol. Microbiol.">
        <title>Pseudokineococcus basanitobsidens sp. nov., isolated from volcanic rock.</title>
        <authorList>
            <person name="Lee D.W."/>
            <person name="Park M.Y."/>
            <person name="Kim J.J."/>
            <person name="Kim B.S."/>
        </authorList>
    </citation>
    <scope>NUCLEOTIDE SEQUENCE [LARGE SCALE GENOMIC DNA]</scope>
    <source>
        <strain evidence="10 11">DSM 103726</strain>
    </source>
</reference>
<feature type="region of interest" description="Disordered" evidence="7">
    <location>
        <begin position="31"/>
        <end position="53"/>
    </location>
</feature>
<evidence type="ECO:0000256" key="4">
    <source>
        <dbReference type="ARBA" id="ARBA00022801"/>
    </source>
</evidence>
<name>A0ABU8RIK9_9ACTN</name>
<evidence type="ECO:0000256" key="5">
    <source>
        <dbReference type="ARBA" id="ARBA00022833"/>
    </source>
</evidence>
<comment type="caution">
    <text evidence="10">The sequence shown here is derived from an EMBL/GenBank/DDBJ whole genome shotgun (WGS) entry which is preliminary data.</text>
</comment>
<dbReference type="EMBL" id="JBBIAA010000004">
    <property type="protein sequence ID" value="MEJ5944888.1"/>
    <property type="molecule type" value="Genomic_DNA"/>
</dbReference>
<feature type="compositionally biased region" description="Low complexity" evidence="7">
    <location>
        <begin position="305"/>
        <end position="318"/>
    </location>
</feature>
<dbReference type="Proteomes" id="UP001387100">
    <property type="component" value="Unassembled WGS sequence"/>
</dbReference>
<feature type="chain" id="PRO_5046003105" evidence="8">
    <location>
        <begin position="39"/>
        <end position="463"/>
    </location>
</feature>
<keyword evidence="11" id="KW-1185">Reference proteome</keyword>
<evidence type="ECO:0000256" key="8">
    <source>
        <dbReference type="SAM" id="SignalP"/>
    </source>
</evidence>
<dbReference type="Gene3D" id="2.70.70.10">
    <property type="entry name" value="Glucose Permease (Domain IIA)"/>
    <property type="match status" value="1"/>
</dbReference>
<evidence type="ECO:0000259" key="9">
    <source>
        <dbReference type="Pfam" id="PF01551"/>
    </source>
</evidence>
<feature type="domain" description="M23ase beta-sheet core" evidence="9">
    <location>
        <begin position="362"/>
        <end position="459"/>
    </location>
</feature>
<feature type="signal peptide" evidence="8">
    <location>
        <begin position="1"/>
        <end position="38"/>
    </location>
</feature>
<accession>A0ABU8RIK9</accession>
<dbReference type="Pfam" id="PF01551">
    <property type="entry name" value="Peptidase_M23"/>
    <property type="match status" value="1"/>
</dbReference>
<keyword evidence="2" id="KW-0645">Protease</keyword>
<evidence type="ECO:0000313" key="11">
    <source>
        <dbReference type="Proteomes" id="UP001387100"/>
    </source>
</evidence>
<dbReference type="SUPFAM" id="SSF51261">
    <property type="entry name" value="Duplicated hybrid motif"/>
    <property type="match status" value="1"/>
</dbReference>
<keyword evidence="4" id="KW-0378">Hydrolase</keyword>
<evidence type="ECO:0000256" key="6">
    <source>
        <dbReference type="ARBA" id="ARBA00023049"/>
    </source>
</evidence>
<keyword evidence="6" id="KW-0482">Metalloprotease</keyword>
<evidence type="ECO:0000256" key="7">
    <source>
        <dbReference type="SAM" id="MobiDB-lite"/>
    </source>
</evidence>
<dbReference type="RefSeq" id="WP_339574269.1">
    <property type="nucleotide sequence ID" value="NZ_JBBIAA010000004.1"/>
</dbReference>
<proteinExistence type="predicted"/>
<feature type="region of interest" description="Disordered" evidence="7">
    <location>
        <begin position="305"/>
        <end position="348"/>
    </location>
</feature>
<evidence type="ECO:0000256" key="2">
    <source>
        <dbReference type="ARBA" id="ARBA00022670"/>
    </source>
</evidence>
<keyword evidence="8" id="KW-0732">Signal</keyword>
<evidence type="ECO:0000256" key="1">
    <source>
        <dbReference type="ARBA" id="ARBA00001947"/>
    </source>
</evidence>
<evidence type="ECO:0000313" key="10">
    <source>
        <dbReference type="EMBL" id="MEJ5944888.1"/>
    </source>
</evidence>
<dbReference type="InterPro" id="IPR011055">
    <property type="entry name" value="Dup_hybrid_motif"/>
</dbReference>
<feature type="compositionally biased region" description="Low complexity" evidence="7">
    <location>
        <begin position="31"/>
        <end position="41"/>
    </location>
</feature>
<comment type="cofactor">
    <cofactor evidence="1">
        <name>Zn(2+)</name>
        <dbReference type="ChEBI" id="CHEBI:29105"/>
    </cofactor>
</comment>
<gene>
    <name evidence="10" type="ORF">WDZ17_06215</name>
</gene>
<keyword evidence="5" id="KW-0862">Zinc</keyword>
<dbReference type="PANTHER" id="PTHR21666">
    <property type="entry name" value="PEPTIDASE-RELATED"/>
    <property type="match status" value="1"/>
</dbReference>
<dbReference type="Gene3D" id="6.10.250.3150">
    <property type="match status" value="1"/>
</dbReference>
<dbReference type="CDD" id="cd12797">
    <property type="entry name" value="M23_peptidase"/>
    <property type="match status" value="1"/>
</dbReference>
<evidence type="ECO:0000256" key="3">
    <source>
        <dbReference type="ARBA" id="ARBA00022723"/>
    </source>
</evidence>
<sequence>MTKPPTPGVQRCLLRPAAAALGLALAVSLASGGTPASAAPGDDARSQKQAVDQALGSVQEDLVGTSAELQGAYAEYAAVQAELPGARAAAEQARAEQAAAQAKADDLAQRLAASQTARTAAAQAVEETAADMAESQTSIGRIAASAYRSQGVPEGLSLAMGSGSTEEFASRTATVSSLSAAENDVLADLSADEAVRQSATARLTAVTEQVSQLKGEAEQQLAVAAQATRTAEDRQAEVEALVVRQQKAVDTIEARQAEEQARMAQLEAESDALGSQLREIAAEERRKEAARQAAAAAAAEAEAARRAASSGSSSGGSSDRLPAPSSVSRSSRDTGGTFLRPEGPSTSPFGMRMHPIKHYMKLHSGQDFAAACGTPVRAAEDGEIVSASYNGSYGNIAVINHGIVRGQPVATAYAHMQSFAKTSGSVSRGEVIGYEGSTGGSTGCHVHFEVRVNGEPVDPLGWL</sequence>
<keyword evidence="3" id="KW-0479">Metal-binding</keyword>